<keyword evidence="2" id="KW-0539">Nucleus</keyword>
<evidence type="ECO:0000256" key="2">
    <source>
        <dbReference type="ARBA" id="ARBA00023242"/>
    </source>
</evidence>
<dbReference type="HOGENOM" id="CLU_008109_1_1_1"/>
<feature type="compositionally biased region" description="Pro residues" evidence="3">
    <location>
        <begin position="53"/>
        <end position="65"/>
    </location>
</feature>
<dbReference type="GO" id="GO:0003700">
    <property type="term" value="F:DNA-binding transcription factor activity"/>
    <property type="evidence" value="ECO:0007669"/>
    <property type="project" value="TreeGrafter"/>
</dbReference>
<sequence>MPTEKSEVRFTCPGLYEVYPIPKPMRESSTPQNVIKNTGSTSRAASRTLVSPPSSPQSPREPTPPIRLDICRIEKPSVPSPYLANAHSRLEMRHLIAKTATTVFPLASKIFIDRLMLSAMGTPPLLYALLASFGSHHARRMTSSSSESEKTTLIFTNQAISGLRAALAHDDASKTLKADTLMTAMALCTNDVCNGNLDLFRMHMKAIRQMLLSFIRSLPANDKSLNEDLLNVYLIKWFAALDVSASLSLFNRGEQYEREEEVDGNTANYWTSHKIFNPSEDVVDDICGYSLNLVPIFSEIGSLARVQYESLSNGRIHSVDDPSESNMHSKAHILELRLQTLPSPKISTGIWTNQQRQLVEELRDTHPAFVYTALLHLHRRVQLLPKSHPKVRNDVTNILRVLQNVRPFSPANVLLIWPLFSAGCETDSTPERAVIDERMSIMQSLGMGNFTRGREALNRFWESGTELRWDVYLCRSGVDLVLF</sequence>
<feature type="region of interest" description="Disordered" evidence="3">
    <location>
        <begin position="21"/>
        <end position="66"/>
    </location>
</feature>
<dbReference type="eggNOG" id="ENOG502SR7J">
    <property type="taxonomic scope" value="Eukaryota"/>
</dbReference>
<gene>
    <name evidence="4" type="ORF">GQ26_0230990</name>
</gene>
<evidence type="ECO:0000256" key="3">
    <source>
        <dbReference type="SAM" id="MobiDB-lite"/>
    </source>
</evidence>
<feature type="compositionally biased region" description="Polar residues" evidence="3">
    <location>
        <begin position="27"/>
        <end position="49"/>
    </location>
</feature>
<dbReference type="AlphaFoldDB" id="A0A093VFK5"/>
<proteinExistence type="predicted"/>
<dbReference type="InterPro" id="IPR021858">
    <property type="entry name" value="Fun_TF"/>
</dbReference>
<dbReference type="GO" id="GO:0005634">
    <property type="term" value="C:nucleus"/>
    <property type="evidence" value="ECO:0007669"/>
    <property type="project" value="UniProtKB-SubCell"/>
</dbReference>
<dbReference type="EMBL" id="JPOX01000023">
    <property type="protein sequence ID" value="KFX45456.1"/>
    <property type="molecule type" value="Genomic_DNA"/>
</dbReference>
<comment type="subcellular location">
    <subcellularLocation>
        <location evidence="1">Nucleus</location>
    </subcellularLocation>
</comment>
<organism evidence="4">
    <name type="scientific">Talaromyces marneffei PM1</name>
    <dbReference type="NCBI Taxonomy" id="1077442"/>
    <lineage>
        <taxon>Eukaryota</taxon>
        <taxon>Fungi</taxon>
        <taxon>Dikarya</taxon>
        <taxon>Ascomycota</taxon>
        <taxon>Pezizomycotina</taxon>
        <taxon>Eurotiomycetes</taxon>
        <taxon>Eurotiomycetidae</taxon>
        <taxon>Eurotiales</taxon>
        <taxon>Trichocomaceae</taxon>
        <taxon>Talaromyces</taxon>
        <taxon>Talaromyces sect. Talaromyces</taxon>
    </lineage>
</organism>
<dbReference type="Pfam" id="PF11951">
    <property type="entry name" value="Fungal_trans_2"/>
    <property type="match status" value="1"/>
</dbReference>
<reference evidence="4" key="2">
    <citation type="journal article" date="2014" name="PLoS Genet.">
        <title>Signature gene expression reveals novel clues to the molecular mechanisms of dimorphic transition in Penicillium marneffei.</title>
        <authorList>
            <person name="Yang E."/>
            <person name="Wang G."/>
            <person name="Cai J."/>
            <person name="Woo P.C."/>
            <person name="Lau S.K."/>
            <person name="Yuen K.-Y."/>
            <person name="Chow W.-N."/>
            <person name="Lin X."/>
        </authorList>
    </citation>
    <scope>NUCLEOTIDE SEQUENCE</scope>
    <source>
        <strain evidence="4">PM1</strain>
    </source>
</reference>
<dbReference type="GO" id="GO:0000976">
    <property type="term" value="F:transcription cis-regulatory region binding"/>
    <property type="evidence" value="ECO:0007669"/>
    <property type="project" value="TreeGrafter"/>
</dbReference>
<dbReference type="PANTHER" id="PTHR37534:SF43">
    <property type="entry name" value="FINGER DOMAIN PROTEIN, PUTATIVE (AFU_ORTHOLOGUE AFUA_1G01850)-RELATED"/>
    <property type="match status" value="1"/>
</dbReference>
<evidence type="ECO:0000313" key="4">
    <source>
        <dbReference type="EMBL" id="KFX45456.1"/>
    </source>
</evidence>
<comment type="caution">
    <text evidence="4">The sequence shown here is derived from an EMBL/GenBank/DDBJ whole genome shotgun (WGS) entry which is preliminary data.</text>
</comment>
<dbReference type="GO" id="GO:0045944">
    <property type="term" value="P:positive regulation of transcription by RNA polymerase II"/>
    <property type="evidence" value="ECO:0007669"/>
    <property type="project" value="TreeGrafter"/>
</dbReference>
<protein>
    <submittedName>
        <fullName evidence="4">Protein-methionine sulfoxide oxidase MICAL3</fullName>
    </submittedName>
</protein>
<dbReference type="PANTHER" id="PTHR37534">
    <property type="entry name" value="TRANSCRIPTIONAL ACTIVATOR PROTEIN UGA3"/>
    <property type="match status" value="1"/>
</dbReference>
<accession>A0A093VFK5</accession>
<reference key="1">
    <citation type="journal article" date="2014" name="PLoS Genet.">
        <title>Signature Gene Expression Reveals Novel Clues to the Molecular Mechanisms of Dimorphic Transition in Penicillium marneffei.</title>
        <authorList>
            <person name="Yang E."/>
            <person name="Wang G."/>
            <person name="Cai J."/>
            <person name="Woo P.C."/>
            <person name="Lau S.K."/>
            <person name="Yuen K.-Y."/>
            <person name="Chow W.-N."/>
            <person name="Lin X."/>
        </authorList>
    </citation>
    <scope>NUCLEOTIDE SEQUENCE [LARGE SCALE GENOMIC DNA]</scope>
    <source>
        <strain>PM1</strain>
    </source>
</reference>
<name>A0A093VFK5_TALMA</name>
<evidence type="ECO:0000256" key="1">
    <source>
        <dbReference type="ARBA" id="ARBA00004123"/>
    </source>
</evidence>